<evidence type="ECO:0000313" key="3">
    <source>
        <dbReference type="EMBL" id="BCJ66842.1"/>
    </source>
</evidence>
<feature type="region of interest" description="Disordered" evidence="1">
    <location>
        <begin position="151"/>
        <end position="201"/>
    </location>
</feature>
<keyword evidence="4" id="KW-1185">Reference proteome</keyword>
<dbReference type="EMBL" id="AP023359">
    <property type="protein sequence ID" value="BCJ66842.1"/>
    <property type="molecule type" value="Genomic_DNA"/>
</dbReference>
<feature type="transmembrane region" description="Helical" evidence="2">
    <location>
        <begin position="53"/>
        <end position="75"/>
    </location>
</feature>
<keyword evidence="2" id="KW-0472">Membrane</keyword>
<accession>A0A810N0B8</accession>
<evidence type="ECO:0000313" key="4">
    <source>
        <dbReference type="Proteomes" id="UP000680866"/>
    </source>
</evidence>
<reference evidence="3" key="1">
    <citation type="submission" date="2020-08" db="EMBL/GenBank/DDBJ databases">
        <title>Whole genome shotgun sequence of Polymorphospora rubra NBRC 101157.</title>
        <authorList>
            <person name="Komaki H."/>
            <person name="Tamura T."/>
        </authorList>
    </citation>
    <scope>NUCLEOTIDE SEQUENCE</scope>
    <source>
        <strain evidence="3">NBRC 101157</strain>
    </source>
</reference>
<evidence type="ECO:0000256" key="1">
    <source>
        <dbReference type="SAM" id="MobiDB-lite"/>
    </source>
</evidence>
<evidence type="ECO:0000256" key="2">
    <source>
        <dbReference type="SAM" id="Phobius"/>
    </source>
</evidence>
<dbReference type="Pfam" id="PF19744">
    <property type="entry name" value="DUF6232"/>
    <property type="match status" value="1"/>
</dbReference>
<dbReference type="AlphaFoldDB" id="A0A810N0B8"/>
<keyword evidence="2" id="KW-1133">Transmembrane helix</keyword>
<keyword evidence="2" id="KW-0812">Transmembrane</keyword>
<name>A0A810N0B8_9ACTN</name>
<feature type="transmembrane region" description="Helical" evidence="2">
    <location>
        <begin position="81"/>
        <end position="104"/>
    </location>
</feature>
<organism evidence="3 4">
    <name type="scientific">Polymorphospora rubra</name>
    <dbReference type="NCBI Taxonomy" id="338584"/>
    <lineage>
        <taxon>Bacteria</taxon>
        <taxon>Bacillati</taxon>
        <taxon>Actinomycetota</taxon>
        <taxon>Actinomycetes</taxon>
        <taxon>Micromonosporales</taxon>
        <taxon>Micromonosporaceae</taxon>
        <taxon>Polymorphospora</taxon>
    </lineage>
</organism>
<dbReference type="Proteomes" id="UP000680866">
    <property type="component" value="Chromosome"/>
</dbReference>
<gene>
    <name evidence="3" type="ORF">Prubr_38630</name>
</gene>
<dbReference type="InterPro" id="IPR045629">
    <property type="entry name" value="DUF6232"/>
</dbReference>
<dbReference type="KEGG" id="pry:Prubr_38630"/>
<feature type="compositionally biased region" description="Pro residues" evidence="1">
    <location>
        <begin position="154"/>
        <end position="175"/>
    </location>
</feature>
<proteinExistence type="predicted"/>
<protein>
    <submittedName>
        <fullName evidence="3">Uncharacterized protein</fullName>
    </submittedName>
</protein>
<feature type="compositionally biased region" description="Low complexity" evidence="1">
    <location>
        <begin position="177"/>
        <end position="201"/>
    </location>
</feature>
<sequence>MGDVMITYYRDRGVQITSAAIRVGPRAYPLESLTRVWHERGPRNWRILAGRGAIAVALVCPLVAAALGILLAVSLNISVTATIAVVAGSVLVGLAVGPLADLLLGRLDRSYERGAYDLRIWADIGGVPVLLLHTADALRFGQVYRALQRALEAPPRPRPAPTLPARPTPPSPGPGPRTGSAAHRRTPAGGRIPRPAGPRST</sequence>